<feature type="transmembrane region" description="Helical" evidence="1">
    <location>
        <begin position="6"/>
        <end position="24"/>
    </location>
</feature>
<protein>
    <submittedName>
        <fullName evidence="2">Uncharacterized protein</fullName>
    </submittedName>
</protein>
<reference evidence="2 3" key="1">
    <citation type="submission" date="2018-08" db="EMBL/GenBank/DDBJ databases">
        <title>A genome reference for cultivated species of the human gut microbiota.</title>
        <authorList>
            <person name="Zou Y."/>
            <person name="Xue W."/>
            <person name="Luo G."/>
        </authorList>
    </citation>
    <scope>NUCLEOTIDE SEQUENCE [LARGE SCALE GENOMIC DNA]</scope>
    <source>
        <strain evidence="2 3">AM42-23AC</strain>
    </source>
</reference>
<dbReference type="EMBL" id="QSFW01000014">
    <property type="protein sequence ID" value="RHA86738.1"/>
    <property type="molecule type" value="Genomic_DNA"/>
</dbReference>
<keyword evidence="1" id="KW-0472">Membrane</keyword>
<gene>
    <name evidence="2" type="ORF">DW916_07655</name>
</gene>
<evidence type="ECO:0000313" key="3">
    <source>
        <dbReference type="Proteomes" id="UP000284990"/>
    </source>
</evidence>
<proteinExistence type="predicted"/>
<accession>A0AA92WK16</accession>
<keyword evidence="1" id="KW-1133">Transmembrane helix</keyword>
<sequence>MLFYLVFLNVHIYLFNIVIVMIDIKKKIQAARDYASKSYRVIRKVSKNGFMVQRDKNADKHFLDGIDWAEKEIFKDLIHNANEVPQIGRGRILAYSRDCGYRNLYNLYDMMYKTDCGTYQEMWELEVKAYYLDGWIYADELFDLIIKGGECK</sequence>
<organism evidence="2 3">
    <name type="scientific">Segatella copri</name>
    <dbReference type="NCBI Taxonomy" id="165179"/>
    <lineage>
        <taxon>Bacteria</taxon>
        <taxon>Pseudomonadati</taxon>
        <taxon>Bacteroidota</taxon>
        <taxon>Bacteroidia</taxon>
        <taxon>Bacteroidales</taxon>
        <taxon>Prevotellaceae</taxon>
        <taxon>Segatella</taxon>
    </lineage>
</organism>
<keyword evidence="1" id="KW-0812">Transmembrane</keyword>
<dbReference type="Proteomes" id="UP000284990">
    <property type="component" value="Unassembled WGS sequence"/>
</dbReference>
<evidence type="ECO:0000256" key="1">
    <source>
        <dbReference type="SAM" id="Phobius"/>
    </source>
</evidence>
<comment type="caution">
    <text evidence="2">The sequence shown here is derived from an EMBL/GenBank/DDBJ whole genome shotgun (WGS) entry which is preliminary data.</text>
</comment>
<dbReference type="AlphaFoldDB" id="A0AA92WK16"/>
<evidence type="ECO:0000313" key="2">
    <source>
        <dbReference type="EMBL" id="RHA86738.1"/>
    </source>
</evidence>
<name>A0AA92WK16_9BACT</name>